<dbReference type="Gene3D" id="1.10.10.10">
    <property type="entry name" value="Winged helix-like DNA-binding domain superfamily/Winged helix DNA-binding domain"/>
    <property type="match status" value="1"/>
</dbReference>
<protein>
    <submittedName>
        <fullName evidence="4">Alkylated DNA nucleotide flippase Atl1, participates in nucleotide excision repair, Ada-like DNA-binding domain</fullName>
    </submittedName>
</protein>
<name>A0A1H1MIR5_9MICO</name>
<proteinExistence type="predicted"/>
<dbReference type="InterPro" id="IPR052520">
    <property type="entry name" value="ATL_DNA_repair"/>
</dbReference>
<dbReference type="InterPro" id="IPR036217">
    <property type="entry name" value="MethylDNA_cys_MeTrfase_DNAb"/>
</dbReference>
<reference evidence="5" key="1">
    <citation type="submission" date="2016-10" db="EMBL/GenBank/DDBJ databases">
        <authorList>
            <person name="Varghese N."/>
            <person name="Submissions S."/>
        </authorList>
    </citation>
    <scope>NUCLEOTIDE SEQUENCE [LARGE SCALE GENOMIC DNA]</scope>
    <source>
        <strain evidence="5">DSM 22965</strain>
    </source>
</reference>
<dbReference type="SUPFAM" id="SSF46767">
    <property type="entry name" value="Methylated DNA-protein cysteine methyltransferase, C-terminal domain"/>
    <property type="match status" value="1"/>
</dbReference>
<dbReference type="EMBL" id="LT629734">
    <property type="protein sequence ID" value="SDR86626.1"/>
    <property type="molecule type" value="Genomic_DNA"/>
</dbReference>
<evidence type="ECO:0000256" key="1">
    <source>
        <dbReference type="ARBA" id="ARBA00022763"/>
    </source>
</evidence>
<dbReference type="InterPro" id="IPR036388">
    <property type="entry name" value="WH-like_DNA-bd_sf"/>
</dbReference>
<evidence type="ECO:0000313" key="5">
    <source>
        <dbReference type="Proteomes" id="UP000199649"/>
    </source>
</evidence>
<evidence type="ECO:0000259" key="3">
    <source>
        <dbReference type="Pfam" id="PF01035"/>
    </source>
</evidence>
<feature type="domain" description="Methylated-DNA-[protein]-cysteine S-methyltransferase DNA binding" evidence="3">
    <location>
        <begin position="4"/>
        <end position="60"/>
    </location>
</feature>
<dbReference type="AlphaFoldDB" id="A0A1H1MIR5"/>
<dbReference type="Proteomes" id="UP000199649">
    <property type="component" value="Chromosome I"/>
</dbReference>
<sequence>MVELVLRCVELVPPGRVASYGTIAGICGIGPREVGSVMRHYSHGLPWWRITNHAGDFGGDLLQRALPHWEEEGIRVKPNGLGCRYADYAVDADELAARWREATRDLPRVQPARRRAAGPDASATAR</sequence>
<dbReference type="PANTHER" id="PTHR42942">
    <property type="entry name" value="6-O-METHYLGUANINE DNA METHYLTRANSFERASE"/>
    <property type="match status" value="1"/>
</dbReference>
<keyword evidence="5" id="KW-1185">Reference proteome</keyword>
<feature type="region of interest" description="Disordered" evidence="2">
    <location>
        <begin position="107"/>
        <end position="126"/>
    </location>
</feature>
<dbReference type="PANTHER" id="PTHR42942:SF1">
    <property type="entry name" value="ALKYLTRANSFERASE-LIKE PROTEIN 1"/>
    <property type="match status" value="1"/>
</dbReference>
<keyword evidence="4" id="KW-0238">DNA-binding</keyword>
<gene>
    <name evidence="4" type="ORF">SAMN04489719_0993</name>
</gene>
<evidence type="ECO:0000256" key="2">
    <source>
        <dbReference type="SAM" id="MobiDB-lite"/>
    </source>
</evidence>
<evidence type="ECO:0000313" key="4">
    <source>
        <dbReference type="EMBL" id="SDR86626.1"/>
    </source>
</evidence>
<dbReference type="InterPro" id="IPR014048">
    <property type="entry name" value="MethylDNA_cys_MeTrfase_DNA-bd"/>
</dbReference>
<dbReference type="GO" id="GO:0006281">
    <property type="term" value="P:DNA repair"/>
    <property type="evidence" value="ECO:0007669"/>
    <property type="project" value="InterPro"/>
</dbReference>
<dbReference type="GO" id="GO:0003677">
    <property type="term" value="F:DNA binding"/>
    <property type="evidence" value="ECO:0007669"/>
    <property type="project" value="UniProtKB-KW"/>
</dbReference>
<keyword evidence="1" id="KW-0227">DNA damage</keyword>
<dbReference type="GO" id="GO:0003824">
    <property type="term" value="F:catalytic activity"/>
    <property type="evidence" value="ECO:0007669"/>
    <property type="project" value="InterPro"/>
</dbReference>
<organism evidence="4 5">
    <name type="scientific">Agrococcus carbonis</name>
    <dbReference type="NCBI Taxonomy" id="684552"/>
    <lineage>
        <taxon>Bacteria</taxon>
        <taxon>Bacillati</taxon>
        <taxon>Actinomycetota</taxon>
        <taxon>Actinomycetes</taxon>
        <taxon>Micrococcales</taxon>
        <taxon>Microbacteriaceae</taxon>
        <taxon>Agrococcus</taxon>
    </lineage>
</organism>
<accession>A0A1H1MIR5</accession>
<dbReference type="STRING" id="684552.SAMN04489719_0993"/>
<dbReference type="Pfam" id="PF01035">
    <property type="entry name" value="DNA_binding_1"/>
    <property type="match status" value="1"/>
</dbReference>